<organism evidence="1">
    <name type="scientific">Opuntia streptacantha</name>
    <name type="common">Prickly pear cactus</name>
    <name type="synonym">Opuntia cardona</name>
    <dbReference type="NCBI Taxonomy" id="393608"/>
    <lineage>
        <taxon>Eukaryota</taxon>
        <taxon>Viridiplantae</taxon>
        <taxon>Streptophyta</taxon>
        <taxon>Embryophyta</taxon>
        <taxon>Tracheophyta</taxon>
        <taxon>Spermatophyta</taxon>
        <taxon>Magnoliopsida</taxon>
        <taxon>eudicotyledons</taxon>
        <taxon>Gunneridae</taxon>
        <taxon>Pentapetalae</taxon>
        <taxon>Caryophyllales</taxon>
        <taxon>Cactineae</taxon>
        <taxon>Cactaceae</taxon>
        <taxon>Opuntioideae</taxon>
        <taxon>Opuntia</taxon>
    </lineage>
</organism>
<name>A0A7C8YE10_OPUST</name>
<dbReference type="AlphaFoldDB" id="A0A7C8YE10"/>
<proteinExistence type="predicted"/>
<protein>
    <submittedName>
        <fullName evidence="1">Uncharacterized protein</fullName>
    </submittedName>
</protein>
<dbReference type="EMBL" id="GISG01009443">
    <property type="protein sequence ID" value="MBA4615938.1"/>
    <property type="molecule type" value="Transcribed_RNA"/>
</dbReference>
<reference evidence="1" key="1">
    <citation type="journal article" date="2013" name="J. Plant Res.">
        <title>Effect of fungi and light on seed germination of three Opuntia species from semiarid lands of central Mexico.</title>
        <authorList>
            <person name="Delgado-Sanchez P."/>
            <person name="Jimenez-Bremont J.F."/>
            <person name="Guerrero-Gonzalez Mde L."/>
            <person name="Flores J."/>
        </authorList>
    </citation>
    <scope>NUCLEOTIDE SEQUENCE</scope>
    <source>
        <tissue evidence="1">Cladode</tissue>
    </source>
</reference>
<sequence length="130" mass="15096">MPIAVNVRMQRCWRYKYNLRSFHRIMLRKINLKLIGFVSIQSPRCASNFDHPSLKIISDFEFESSRRIDLPLQQLLLEPILGDLAQSLARLSRGAGHGFWKGEGRMSWECSLVSHRRRVKGEVGIKIFSP</sequence>
<reference evidence="1" key="2">
    <citation type="submission" date="2020-07" db="EMBL/GenBank/DDBJ databases">
        <authorList>
            <person name="Vera ALvarez R."/>
            <person name="Arias-Moreno D.M."/>
            <person name="Jimenez-Jacinto V."/>
            <person name="Jimenez-Bremont J.F."/>
            <person name="Swaminathan K."/>
            <person name="Moose S.P."/>
            <person name="Guerrero-Gonzalez M.L."/>
            <person name="Marino-Ramirez L."/>
            <person name="Landsman D."/>
            <person name="Rodriguez-Kessler M."/>
            <person name="Delgado-Sanchez P."/>
        </authorList>
    </citation>
    <scope>NUCLEOTIDE SEQUENCE</scope>
    <source>
        <tissue evidence="1">Cladode</tissue>
    </source>
</reference>
<accession>A0A7C8YE10</accession>
<evidence type="ECO:0000313" key="1">
    <source>
        <dbReference type="EMBL" id="MBA4615938.1"/>
    </source>
</evidence>